<organism evidence="2 3">
    <name type="scientific">Paenibacillus artemisiicola</name>
    <dbReference type="NCBI Taxonomy" id="1172618"/>
    <lineage>
        <taxon>Bacteria</taxon>
        <taxon>Bacillati</taxon>
        <taxon>Bacillota</taxon>
        <taxon>Bacilli</taxon>
        <taxon>Bacillales</taxon>
        <taxon>Paenibacillaceae</taxon>
        <taxon>Paenibacillus</taxon>
    </lineage>
</organism>
<evidence type="ECO:0000256" key="1">
    <source>
        <dbReference type="ARBA" id="ARBA00023115"/>
    </source>
</evidence>
<name>A0ABS3W810_9BACL</name>
<evidence type="ECO:0000313" key="3">
    <source>
        <dbReference type="Proteomes" id="UP000670947"/>
    </source>
</evidence>
<dbReference type="SUPFAM" id="SSF53335">
    <property type="entry name" value="S-adenosyl-L-methionine-dependent methyltransferases"/>
    <property type="match status" value="1"/>
</dbReference>
<dbReference type="Gene3D" id="3.40.50.150">
    <property type="entry name" value="Vaccinia Virus protein VP39"/>
    <property type="match status" value="1"/>
</dbReference>
<protein>
    <submittedName>
        <fullName evidence="2">Fused MFS/spermidine synthase</fullName>
    </submittedName>
</protein>
<evidence type="ECO:0000313" key="2">
    <source>
        <dbReference type="EMBL" id="MBO7744311.1"/>
    </source>
</evidence>
<sequence>MEVCEANELYGETGRFRYLRFADDAVQGAIDLRRPERIVLEYPRALIHLIDRNAPHFRRLFMIGHGIGTIAAHYADREVIVAEIDGQVVELSRTYFRYRRDNVLIGDGRQLLAEQADGRLDSLVLDAFTKEGTPHHLSTLEFMRLARDKLREPGLMLLNLMGKGAGDKRVRAIHTALAEVFPHKMAFTLPGKEPSEQRNMLLAGSAHPLAYDPKAMAGFAEIALEPGFAPRDRGSSPDEAAR</sequence>
<keyword evidence="1" id="KW-0620">Polyamine biosynthesis</keyword>
<gene>
    <name evidence="2" type="ORF">I8J29_08905</name>
</gene>
<dbReference type="Proteomes" id="UP000670947">
    <property type="component" value="Unassembled WGS sequence"/>
</dbReference>
<reference evidence="2 3" key="1">
    <citation type="submission" date="2021-03" db="EMBL/GenBank/DDBJ databases">
        <title>Paenibacillus artemisicola MWE-103 whole genome sequence.</title>
        <authorList>
            <person name="Ham Y.J."/>
        </authorList>
    </citation>
    <scope>NUCLEOTIDE SEQUENCE [LARGE SCALE GENOMIC DNA]</scope>
    <source>
        <strain evidence="2 3">MWE-103</strain>
    </source>
</reference>
<dbReference type="Pfam" id="PF01564">
    <property type="entry name" value="Spermine_synth"/>
    <property type="match status" value="1"/>
</dbReference>
<dbReference type="NCBIfam" id="NF037959">
    <property type="entry name" value="MFS_SpdSyn"/>
    <property type="match status" value="1"/>
</dbReference>
<dbReference type="InterPro" id="IPR029063">
    <property type="entry name" value="SAM-dependent_MTases_sf"/>
</dbReference>
<dbReference type="EMBL" id="JAGGDJ010000004">
    <property type="protein sequence ID" value="MBO7744311.1"/>
    <property type="molecule type" value="Genomic_DNA"/>
</dbReference>
<proteinExistence type="predicted"/>
<dbReference type="PANTHER" id="PTHR43317:SF1">
    <property type="entry name" value="THERMOSPERMINE SYNTHASE ACAULIS5"/>
    <property type="match status" value="1"/>
</dbReference>
<accession>A0ABS3W810</accession>
<dbReference type="PANTHER" id="PTHR43317">
    <property type="entry name" value="THERMOSPERMINE SYNTHASE ACAULIS5"/>
    <property type="match status" value="1"/>
</dbReference>
<keyword evidence="3" id="KW-1185">Reference proteome</keyword>
<comment type="caution">
    <text evidence="2">The sequence shown here is derived from an EMBL/GenBank/DDBJ whole genome shotgun (WGS) entry which is preliminary data.</text>
</comment>